<protein>
    <submittedName>
        <fullName evidence="7">Prepilin-type N-terminal cleavage/methylation domain-containing protein</fullName>
    </submittedName>
</protein>
<dbReference type="Pfam" id="PF07963">
    <property type="entry name" value="N_methyl"/>
    <property type="match status" value="1"/>
</dbReference>
<evidence type="ECO:0000256" key="5">
    <source>
        <dbReference type="ARBA" id="ARBA00023136"/>
    </source>
</evidence>
<dbReference type="PROSITE" id="PS00409">
    <property type="entry name" value="PROKAR_NTER_METHYL"/>
    <property type="match status" value="1"/>
</dbReference>
<keyword evidence="3 6" id="KW-0812">Transmembrane</keyword>
<dbReference type="Proteomes" id="UP001431776">
    <property type="component" value="Unassembled WGS sequence"/>
</dbReference>
<accession>A0AAW6TPZ9</accession>
<name>A0AAW6TPZ9_9BACT</name>
<sequence>MRRTRGFTLVEILIVVVLLGVLAAIVIPSFANSATVAKAGSMATNLNMLRRFVLVYTSQHQEVAPGYTAGPGSALSADVFADQALLASNVQGDTAVRGTAGYGYGPYLSKIPTNPFNQLATIQMLGDGDDFPAEADNSHGWIYKAATGEIRPGNSGTDDAGTAYYDY</sequence>
<evidence type="ECO:0000256" key="2">
    <source>
        <dbReference type="ARBA" id="ARBA00022481"/>
    </source>
</evidence>
<keyword evidence="4 6" id="KW-1133">Transmembrane helix</keyword>
<comment type="caution">
    <text evidence="7">The sequence shown here is derived from an EMBL/GenBank/DDBJ whole genome shotgun (WGS) entry which is preliminary data.</text>
</comment>
<dbReference type="NCBIfam" id="TIGR02532">
    <property type="entry name" value="IV_pilin_GFxxxE"/>
    <property type="match status" value="1"/>
</dbReference>
<reference evidence="7" key="1">
    <citation type="submission" date="2023-05" db="EMBL/GenBank/DDBJ databases">
        <title>Anaerotaeda fermentans gen. nov., sp. nov., a novel anaerobic planctomycete of the new family within the order Sedimentisphaerales isolated from Taman Peninsula, Russia.</title>
        <authorList>
            <person name="Khomyakova M.A."/>
            <person name="Merkel A.Y."/>
            <person name="Slobodkin A.I."/>
        </authorList>
    </citation>
    <scope>NUCLEOTIDE SEQUENCE</scope>
    <source>
        <strain evidence="7">M17dextr</strain>
    </source>
</reference>
<evidence type="ECO:0000256" key="4">
    <source>
        <dbReference type="ARBA" id="ARBA00022989"/>
    </source>
</evidence>
<evidence type="ECO:0000256" key="1">
    <source>
        <dbReference type="ARBA" id="ARBA00004167"/>
    </source>
</evidence>
<evidence type="ECO:0000256" key="3">
    <source>
        <dbReference type="ARBA" id="ARBA00022692"/>
    </source>
</evidence>
<keyword evidence="2" id="KW-0488">Methylation</keyword>
<dbReference type="GO" id="GO:0015628">
    <property type="term" value="P:protein secretion by the type II secretion system"/>
    <property type="evidence" value="ECO:0007669"/>
    <property type="project" value="InterPro"/>
</dbReference>
<gene>
    <name evidence="7" type="ORF">QJ522_01850</name>
</gene>
<dbReference type="InterPro" id="IPR002416">
    <property type="entry name" value="T2SS_protein-GspH"/>
</dbReference>
<dbReference type="Gene3D" id="3.30.700.10">
    <property type="entry name" value="Glycoprotein, Type 4 Pilin"/>
    <property type="match status" value="1"/>
</dbReference>
<comment type="subcellular location">
    <subcellularLocation>
        <location evidence="1">Membrane</location>
        <topology evidence="1">Single-pass membrane protein</topology>
    </subcellularLocation>
</comment>
<dbReference type="PRINTS" id="PR00885">
    <property type="entry name" value="BCTERIALGSPH"/>
</dbReference>
<dbReference type="RefSeq" id="WP_349243183.1">
    <property type="nucleotide sequence ID" value="NZ_JASCXX010000002.1"/>
</dbReference>
<organism evidence="7 8">
    <name type="scientific">Anaerobaca lacustris</name>
    <dbReference type="NCBI Taxonomy" id="3044600"/>
    <lineage>
        <taxon>Bacteria</taxon>
        <taxon>Pseudomonadati</taxon>
        <taxon>Planctomycetota</taxon>
        <taxon>Phycisphaerae</taxon>
        <taxon>Sedimentisphaerales</taxon>
        <taxon>Anaerobacaceae</taxon>
        <taxon>Anaerobaca</taxon>
    </lineage>
</organism>
<evidence type="ECO:0000256" key="6">
    <source>
        <dbReference type="SAM" id="Phobius"/>
    </source>
</evidence>
<dbReference type="InterPro" id="IPR045584">
    <property type="entry name" value="Pilin-like"/>
</dbReference>
<dbReference type="AlphaFoldDB" id="A0AAW6TPZ9"/>
<keyword evidence="5 6" id="KW-0472">Membrane</keyword>
<proteinExistence type="predicted"/>
<evidence type="ECO:0000313" key="8">
    <source>
        <dbReference type="Proteomes" id="UP001431776"/>
    </source>
</evidence>
<dbReference type="SUPFAM" id="SSF54523">
    <property type="entry name" value="Pili subunits"/>
    <property type="match status" value="1"/>
</dbReference>
<keyword evidence="8" id="KW-1185">Reference proteome</keyword>
<evidence type="ECO:0000313" key="7">
    <source>
        <dbReference type="EMBL" id="MDI6447771.1"/>
    </source>
</evidence>
<dbReference type="InterPro" id="IPR012902">
    <property type="entry name" value="N_methyl_site"/>
</dbReference>
<dbReference type="GO" id="GO:0015627">
    <property type="term" value="C:type II protein secretion system complex"/>
    <property type="evidence" value="ECO:0007669"/>
    <property type="project" value="InterPro"/>
</dbReference>
<feature type="transmembrane region" description="Helical" evidence="6">
    <location>
        <begin position="12"/>
        <end position="31"/>
    </location>
</feature>
<dbReference type="PANTHER" id="PTHR30093">
    <property type="entry name" value="GENERAL SECRETION PATHWAY PROTEIN G"/>
    <property type="match status" value="1"/>
</dbReference>
<dbReference type="GO" id="GO:0016020">
    <property type="term" value="C:membrane"/>
    <property type="evidence" value="ECO:0007669"/>
    <property type="project" value="UniProtKB-SubCell"/>
</dbReference>
<dbReference type="EMBL" id="JASCXX010000002">
    <property type="protein sequence ID" value="MDI6447771.1"/>
    <property type="molecule type" value="Genomic_DNA"/>
</dbReference>